<protein>
    <submittedName>
        <fullName evidence="2">Uncharacterized protein</fullName>
    </submittedName>
</protein>
<evidence type="ECO:0000256" key="1">
    <source>
        <dbReference type="SAM" id="MobiDB-lite"/>
    </source>
</evidence>
<feature type="region of interest" description="Disordered" evidence="1">
    <location>
        <begin position="320"/>
        <end position="345"/>
    </location>
</feature>
<dbReference type="AlphaFoldDB" id="A0A9K3D2B8"/>
<organism evidence="2 3">
    <name type="scientific">Kipferlia bialata</name>
    <dbReference type="NCBI Taxonomy" id="797122"/>
    <lineage>
        <taxon>Eukaryota</taxon>
        <taxon>Metamonada</taxon>
        <taxon>Carpediemonas-like organisms</taxon>
        <taxon>Kipferlia</taxon>
    </lineage>
</organism>
<evidence type="ECO:0000313" key="2">
    <source>
        <dbReference type="EMBL" id="GIQ87768.1"/>
    </source>
</evidence>
<dbReference type="Proteomes" id="UP000265618">
    <property type="component" value="Unassembled WGS sequence"/>
</dbReference>
<evidence type="ECO:0000313" key="3">
    <source>
        <dbReference type="Proteomes" id="UP000265618"/>
    </source>
</evidence>
<dbReference type="EMBL" id="BDIP01003483">
    <property type="protein sequence ID" value="GIQ87768.1"/>
    <property type="molecule type" value="Genomic_DNA"/>
</dbReference>
<gene>
    <name evidence="2" type="ORF">KIPB_009871</name>
</gene>
<proteinExistence type="predicted"/>
<sequence>MVSTALVDGYPQGETVEYNITWRPSAAFPLLGLETPADYGVPEMSPSVPKYHPLDSLTCGVLGSLGITSLAAVDQASGLYDFCYTNPRSREIDYSAITWRYQAPDGHPLSLFGSASDGTVMWDAEQEVTETTAPLPTSYGSRDNPIEFECQFDCTPSGKCRYRGQYCQALQLGSDPDSYSSGSADNAAYDRGFEFQQPEGVLCPSQEYAVSTQRALTKTWKTPVHSSVWDVGTAYYAGVYNSLVASRAVCEGNTTPTESEPVSLTILKSHTDTVTMIEFSNPGLAASTVSVVMLLGQMLGAHFIVKAILVKTVGRDELKKARGKEADIPSTVEDSLDTEGSGLEGAELQRLLP</sequence>
<comment type="caution">
    <text evidence="2">The sequence shown here is derived from an EMBL/GenBank/DDBJ whole genome shotgun (WGS) entry which is preliminary data.</text>
</comment>
<accession>A0A9K3D2B8</accession>
<keyword evidence="3" id="KW-1185">Reference proteome</keyword>
<reference evidence="2 3" key="1">
    <citation type="journal article" date="2018" name="PLoS ONE">
        <title>The draft genome of Kipferlia bialata reveals reductive genome evolution in fornicate parasites.</title>
        <authorList>
            <person name="Tanifuji G."/>
            <person name="Takabayashi S."/>
            <person name="Kume K."/>
            <person name="Takagi M."/>
            <person name="Nakayama T."/>
            <person name="Kamikawa R."/>
            <person name="Inagaki Y."/>
            <person name="Hashimoto T."/>
        </authorList>
    </citation>
    <scope>NUCLEOTIDE SEQUENCE [LARGE SCALE GENOMIC DNA]</scope>
    <source>
        <strain evidence="2">NY0173</strain>
    </source>
</reference>
<name>A0A9K3D2B8_9EUKA</name>